<protein>
    <submittedName>
        <fullName evidence="20">Proprotein convertase subtilisin/kexin type 7</fullName>
    </submittedName>
</protein>
<dbReference type="KEGG" id="osn:115211682"/>
<dbReference type="PROSITE" id="PS51892">
    <property type="entry name" value="SUBTILASE"/>
    <property type="match status" value="1"/>
</dbReference>
<keyword evidence="9 16" id="KW-0472">Membrane</keyword>
<dbReference type="GO" id="GO:0005802">
    <property type="term" value="C:trans-Golgi network"/>
    <property type="evidence" value="ECO:0007669"/>
    <property type="project" value="TreeGrafter"/>
</dbReference>
<reference evidence="20" key="1">
    <citation type="submission" date="2025-08" db="UniProtKB">
        <authorList>
            <consortium name="RefSeq"/>
        </authorList>
    </citation>
    <scope>IDENTIFICATION</scope>
</reference>
<evidence type="ECO:0000256" key="17">
    <source>
        <dbReference type="SAM" id="SignalP"/>
    </source>
</evidence>
<feature type="signal peptide" evidence="17">
    <location>
        <begin position="1"/>
        <end position="23"/>
    </location>
</feature>
<evidence type="ECO:0000256" key="8">
    <source>
        <dbReference type="ARBA" id="ARBA00022989"/>
    </source>
</evidence>
<evidence type="ECO:0000256" key="12">
    <source>
        <dbReference type="PIRSR" id="PIRSR615500-1"/>
    </source>
</evidence>
<dbReference type="PROSITE" id="PS00138">
    <property type="entry name" value="SUBTILASE_SER"/>
    <property type="match status" value="1"/>
</dbReference>
<keyword evidence="10" id="KW-0865">Zymogen</keyword>
<dbReference type="PRINTS" id="PR00723">
    <property type="entry name" value="SUBTILISIN"/>
</dbReference>
<dbReference type="FunFam" id="2.60.120.260:FF:000026">
    <property type="entry name" value="proprotein convertase subtilisin/kexin type 7"/>
    <property type="match status" value="1"/>
</dbReference>
<keyword evidence="3" id="KW-0165">Cleavage on pair of basic residues</keyword>
<evidence type="ECO:0000313" key="20">
    <source>
        <dbReference type="RefSeq" id="XP_029636186.1"/>
    </source>
</evidence>
<dbReference type="Gene3D" id="3.40.50.200">
    <property type="entry name" value="Peptidase S8/S53 domain"/>
    <property type="match status" value="1"/>
</dbReference>
<dbReference type="InterPro" id="IPR023827">
    <property type="entry name" value="Peptidase_S8_Asp-AS"/>
</dbReference>
<dbReference type="GO" id="GO:0004252">
    <property type="term" value="F:serine-type endopeptidase activity"/>
    <property type="evidence" value="ECO:0007669"/>
    <property type="project" value="UniProtKB-UniRule"/>
</dbReference>
<proteinExistence type="inferred from homology"/>
<dbReference type="InterPro" id="IPR015500">
    <property type="entry name" value="Peptidase_S8_subtilisin-rel"/>
</dbReference>
<dbReference type="InterPro" id="IPR034182">
    <property type="entry name" value="Kexin/furin"/>
</dbReference>
<dbReference type="InterPro" id="IPR036852">
    <property type="entry name" value="Peptidase_S8/S53_dom_sf"/>
</dbReference>
<evidence type="ECO:0000256" key="3">
    <source>
        <dbReference type="ARBA" id="ARBA00022685"/>
    </source>
</evidence>
<keyword evidence="7 13" id="KW-0720">Serine protease</keyword>
<feature type="active site" description="Charge relay system" evidence="12 13">
    <location>
        <position position="239"/>
    </location>
</feature>
<evidence type="ECO:0000256" key="4">
    <source>
        <dbReference type="ARBA" id="ARBA00022692"/>
    </source>
</evidence>
<dbReference type="InterPro" id="IPR023828">
    <property type="entry name" value="Peptidase_S8_Ser-AS"/>
</dbReference>
<dbReference type="PANTHER" id="PTHR42884:SF28">
    <property type="entry name" value="PROPROTEIN CONVERTASE SUBTILISIN_KEXIN TYPE 7"/>
    <property type="match status" value="1"/>
</dbReference>
<keyword evidence="8 16" id="KW-1133">Transmembrane helix</keyword>
<name>A0A6P7SDX8_9MOLL</name>
<feature type="domain" description="P/Homo B" evidence="18">
    <location>
        <begin position="482"/>
        <end position="626"/>
    </location>
</feature>
<gene>
    <name evidence="20" type="primary">LOC115211682</name>
</gene>
<dbReference type="Gene3D" id="2.60.120.260">
    <property type="entry name" value="Galactose-binding domain-like"/>
    <property type="match status" value="1"/>
</dbReference>
<evidence type="ECO:0000256" key="9">
    <source>
        <dbReference type="ARBA" id="ARBA00023136"/>
    </source>
</evidence>
<dbReference type="Proteomes" id="UP000515154">
    <property type="component" value="Linkage group LG5"/>
</dbReference>
<keyword evidence="11" id="KW-0325">Glycoprotein</keyword>
<feature type="region of interest" description="Disordered" evidence="15">
    <location>
        <begin position="783"/>
        <end position="805"/>
    </location>
</feature>
<comment type="subcellular location">
    <subcellularLocation>
        <location evidence="1">Membrane</location>
    </subcellularLocation>
</comment>
<evidence type="ECO:0000256" key="11">
    <source>
        <dbReference type="ARBA" id="ARBA00023180"/>
    </source>
</evidence>
<dbReference type="InterPro" id="IPR022398">
    <property type="entry name" value="Peptidase_S8_His-AS"/>
</dbReference>
<keyword evidence="4 16" id="KW-0812">Transmembrane</keyword>
<evidence type="ECO:0000256" key="5">
    <source>
        <dbReference type="ARBA" id="ARBA00022729"/>
    </source>
</evidence>
<dbReference type="InterPro" id="IPR008979">
    <property type="entry name" value="Galactose-bd-like_sf"/>
</dbReference>
<organism evidence="19 20">
    <name type="scientific">Octopus sinensis</name>
    <name type="common">East Asian common octopus</name>
    <dbReference type="NCBI Taxonomy" id="2607531"/>
    <lineage>
        <taxon>Eukaryota</taxon>
        <taxon>Metazoa</taxon>
        <taxon>Spiralia</taxon>
        <taxon>Lophotrochozoa</taxon>
        <taxon>Mollusca</taxon>
        <taxon>Cephalopoda</taxon>
        <taxon>Coleoidea</taxon>
        <taxon>Octopodiformes</taxon>
        <taxon>Octopoda</taxon>
        <taxon>Incirrata</taxon>
        <taxon>Octopodidae</taxon>
        <taxon>Octopus</taxon>
    </lineage>
</organism>
<feature type="active site" description="Charge relay system" evidence="12 13">
    <location>
        <position position="416"/>
    </location>
</feature>
<dbReference type="AlphaFoldDB" id="A0A6P7SDX8"/>
<dbReference type="CDD" id="cd04059">
    <property type="entry name" value="Peptidases_S8_Protein_convertases_Kexins_Furin-like"/>
    <property type="match status" value="1"/>
</dbReference>
<dbReference type="PROSITE" id="PS00137">
    <property type="entry name" value="SUBTILASE_HIS"/>
    <property type="match status" value="1"/>
</dbReference>
<evidence type="ECO:0000256" key="2">
    <source>
        <dbReference type="ARBA" id="ARBA00022670"/>
    </source>
</evidence>
<dbReference type="GO" id="GO:0016485">
    <property type="term" value="P:protein processing"/>
    <property type="evidence" value="ECO:0007669"/>
    <property type="project" value="TreeGrafter"/>
</dbReference>
<evidence type="ECO:0000256" key="7">
    <source>
        <dbReference type="ARBA" id="ARBA00022825"/>
    </source>
</evidence>
<evidence type="ECO:0000256" key="6">
    <source>
        <dbReference type="ARBA" id="ARBA00022801"/>
    </source>
</evidence>
<dbReference type="InterPro" id="IPR000209">
    <property type="entry name" value="Peptidase_S8/S53_dom"/>
</dbReference>
<dbReference type="FunFam" id="3.40.50.200:FF:000005">
    <property type="entry name" value="Proprotein convertase subtilisin/kexin type 7"/>
    <property type="match status" value="1"/>
</dbReference>
<accession>A0A6P7SDX8</accession>
<sequence>MPLVTGIILICLQWSFYVMPCSTRPLIFSKRTISSLISLTDYEETLLWAVKLRKPYWGFVSNFSDAFKQLTNDISLVLLHQIGDIDAHYLFAYQPPEHQGAVNYSVGFFHKKHLDLHKDLFRKTQEIVELKLDKHHYVESYSREIIRKRHKRWEVRFSDEEFPNQWHLNNPKNPEMDIDVMRVWKHNVTGKNIVVAVVDDGVEWTNPDLEKNYCAKGSWDLNDNDPDPMPSTSSDTNHHGTRCAGEIAAVPNKVCAVGVAYGAKVSGLRVLDGPLTDGLEATAFNKNMQINDIYSCSWGPDDDGMTVDGPHTLALQAMKHGIDYGRNGYGSIYVVASGNGGSNFDNCNYDGYANSIYTVTIGAVDEYGYMPYYAENCAAMLAVTFSSGGNNARSIVTTDWSKNTGNGCTSDHTGTSAAAPIAAGLIALLLEVQPCLTWRDVQHLIILSAVSVDADAKWITNAAGLRHSHRHGFGLMKAWHLVNAAKVWKIVPWLTEYETEIITLNKPIPKDDWSVSAYEVTKKDLQGYVLNVLEHVLVTVNITHHFRGQLDIQLLCPSGTHSMIAPPRASDKSDRGLKGWWFSTVRCWGESPIGTWKLLIKDINTSDKRFGIINYWKLKLYGSPMMPEEFQDRRKEVLSAISNSVIQNKKPALCQTLPKHGKDIIPISERVLKILAATNIFLVFLTLYQMFEYIVCYKDEKKEQKEVLQQQMQAHRIQQYATADNDGIVESERLLQDQDSRSSPAAFDSSESIKNMSENVSLDLTSEQLQLNSHFESYELTNSQMQDNVDSENDPIEIQESSLMT</sequence>
<evidence type="ECO:0000256" key="14">
    <source>
        <dbReference type="RuleBase" id="RU003355"/>
    </source>
</evidence>
<comment type="similarity">
    <text evidence="13 14">Belongs to the peptidase S8 family.</text>
</comment>
<dbReference type="SUPFAM" id="SSF52743">
    <property type="entry name" value="Subtilisin-like"/>
    <property type="match status" value="1"/>
</dbReference>
<evidence type="ECO:0000256" key="13">
    <source>
        <dbReference type="PROSITE-ProRule" id="PRU01240"/>
    </source>
</evidence>
<feature type="active site" description="Charge relay system" evidence="12 13">
    <location>
        <position position="199"/>
    </location>
</feature>
<dbReference type="RefSeq" id="XP_029636186.1">
    <property type="nucleotide sequence ID" value="XM_029780326.2"/>
</dbReference>
<evidence type="ECO:0000313" key="19">
    <source>
        <dbReference type="Proteomes" id="UP000515154"/>
    </source>
</evidence>
<keyword evidence="19" id="KW-1185">Reference proteome</keyword>
<dbReference type="GO" id="GO:0000139">
    <property type="term" value="C:Golgi membrane"/>
    <property type="evidence" value="ECO:0007669"/>
    <property type="project" value="TreeGrafter"/>
</dbReference>
<dbReference type="Pfam" id="PF00082">
    <property type="entry name" value="Peptidase_S8"/>
    <property type="match status" value="1"/>
</dbReference>
<dbReference type="Pfam" id="PF01483">
    <property type="entry name" value="P_proprotein"/>
    <property type="match status" value="1"/>
</dbReference>
<evidence type="ECO:0000256" key="1">
    <source>
        <dbReference type="ARBA" id="ARBA00004370"/>
    </source>
</evidence>
<evidence type="ECO:0000259" key="18">
    <source>
        <dbReference type="PROSITE" id="PS51829"/>
    </source>
</evidence>
<feature type="chain" id="PRO_5027598133" evidence="17">
    <location>
        <begin position="24"/>
        <end position="805"/>
    </location>
</feature>
<feature type="transmembrane region" description="Helical" evidence="16">
    <location>
        <begin position="674"/>
        <end position="695"/>
    </location>
</feature>
<dbReference type="InterPro" id="IPR002884">
    <property type="entry name" value="P_dom"/>
</dbReference>
<evidence type="ECO:0000256" key="10">
    <source>
        <dbReference type="ARBA" id="ARBA00023145"/>
    </source>
</evidence>
<keyword evidence="5 17" id="KW-0732">Signal</keyword>
<keyword evidence="2 13" id="KW-0645">Protease</keyword>
<keyword evidence="6 13" id="KW-0378">Hydrolase</keyword>
<dbReference type="SUPFAM" id="SSF49785">
    <property type="entry name" value="Galactose-binding domain-like"/>
    <property type="match status" value="1"/>
</dbReference>
<evidence type="ECO:0000256" key="15">
    <source>
        <dbReference type="SAM" id="MobiDB-lite"/>
    </source>
</evidence>
<dbReference type="PANTHER" id="PTHR42884">
    <property type="entry name" value="PROPROTEIN CONVERTASE SUBTILISIN/KEXIN-RELATED"/>
    <property type="match status" value="1"/>
</dbReference>
<dbReference type="PROSITE" id="PS51829">
    <property type="entry name" value="P_HOMO_B"/>
    <property type="match status" value="1"/>
</dbReference>
<evidence type="ECO:0000256" key="16">
    <source>
        <dbReference type="SAM" id="Phobius"/>
    </source>
</evidence>
<dbReference type="PROSITE" id="PS00136">
    <property type="entry name" value="SUBTILASE_ASP"/>
    <property type="match status" value="1"/>
</dbReference>